<dbReference type="InterPro" id="IPR025699">
    <property type="entry name" value="ABC2_memb-like"/>
</dbReference>
<dbReference type="AlphaFoldDB" id="A0A174RGF9"/>
<organism evidence="3 4">
    <name type="scientific">Anaerotruncus colihominis</name>
    <dbReference type="NCBI Taxonomy" id="169435"/>
    <lineage>
        <taxon>Bacteria</taxon>
        <taxon>Bacillati</taxon>
        <taxon>Bacillota</taxon>
        <taxon>Clostridia</taxon>
        <taxon>Eubacteriales</taxon>
        <taxon>Oscillospiraceae</taxon>
        <taxon>Anaerotruncus</taxon>
    </lineage>
</organism>
<accession>A0A174RGF9</accession>
<feature type="transmembrane region" description="Helical" evidence="1">
    <location>
        <begin position="147"/>
        <end position="167"/>
    </location>
</feature>
<keyword evidence="1" id="KW-0472">Membrane</keyword>
<dbReference type="EMBL" id="CZBE01000013">
    <property type="protein sequence ID" value="CUP82050.1"/>
    <property type="molecule type" value="Genomic_DNA"/>
</dbReference>
<evidence type="ECO:0000313" key="4">
    <source>
        <dbReference type="Proteomes" id="UP000095765"/>
    </source>
</evidence>
<feature type="transmembrane region" description="Helical" evidence="1">
    <location>
        <begin position="38"/>
        <end position="56"/>
    </location>
</feature>
<reference evidence="3 4" key="1">
    <citation type="submission" date="2015-09" db="EMBL/GenBank/DDBJ databases">
        <authorList>
            <consortium name="Pathogen Informatics"/>
        </authorList>
    </citation>
    <scope>NUCLEOTIDE SEQUENCE [LARGE SCALE GENOMIC DNA]</scope>
    <source>
        <strain evidence="3 4">2789STDY5834939</strain>
    </source>
</reference>
<evidence type="ECO:0000256" key="2">
    <source>
        <dbReference type="SAM" id="SignalP"/>
    </source>
</evidence>
<keyword evidence="1" id="KW-1133">Transmembrane helix</keyword>
<name>A0A174RGF9_9FIRM</name>
<feature type="signal peptide" evidence="2">
    <location>
        <begin position="1"/>
        <end position="22"/>
    </location>
</feature>
<keyword evidence="2" id="KW-0732">Signal</keyword>
<dbReference type="Proteomes" id="UP000095765">
    <property type="component" value="Unassembled WGS sequence"/>
</dbReference>
<sequence>MRNIARLLALDLRSLCAAPVSAAAVLIETALFSMSDVLAIIGFLMGAWVISCTAAADDGAVSAAVCMLPVTRAQAVCARYLFTGASLLALCAIMRLVNGAAAPLLPRALNRLGTDAGMAVGFFAGALLAAVMLALLYTLGAIRAQKWFLALFCALFLGATLFGRGIAKSGDSWRLPRSAGPALWAAGFAALAVSFLVAKYAYTRRSFEAGG</sequence>
<dbReference type="RefSeq" id="WP_055245317.1">
    <property type="nucleotide sequence ID" value="NZ_CAUFHV010000009.1"/>
</dbReference>
<feature type="transmembrane region" description="Helical" evidence="1">
    <location>
        <begin position="117"/>
        <end position="140"/>
    </location>
</feature>
<feature type="chain" id="PRO_5038397568" description="ABC-2 family transporter protein" evidence="2">
    <location>
        <begin position="23"/>
        <end position="211"/>
    </location>
</feature>
<keyword evidence="1" id="KW-0812">Transmembrane</keyword>
<gene>
    <name evidence="3" type="ORF">ERS852551_02061</name>
</gene>
<dbReference type="OrthoDB" id="1655186at2"/>
<evidence type="ECO:0000256" key="1">
    <source>
        <dbReference type="SAM" id="Phobius"/>
    </source>
</evidence>
<evidence type="ECO:0008006" key="5">
    <source>
        <dbReference type="Google" id="ProtNLM"/>
    </source>
</evidence>
<feature type="transmembrane region" description="Helical" evidence="1">
    <location>
        <begin position="77"/>
        <end position="97"/>
    </location>
</feature>
<protein>
    <recommendedName>
        <fullName evidence="5">ABC-2 family transporter protein</fullName>
    </recommendedName>
</protein>
<proteinExistence type="predicted"/>
<evidence type="ECO:0000313" key="3">
    <source>
        <dbReference type="EMBL" id="CUP82050.1"/>
    </source>
</evidence>
<dbReference type="Pfam" id="PF13346">
    <property type="entry name" value="ABC2_membrane_5"/>
    <property type="match status" value="1"/>
</dbReference>
<feature type="transmembrane region" description="Helical" evidence="1">
    <location>
        <begin position="182"/>
        <end position="202"/>
    </location>
</feature>